<feature type="region of interest" description="Disordered" evidence="4">
    <location>
        <begin position="162"/>
        <end position="196"/>
    </location>
</feature>
<dbReference type="Gene3D" id="1.10.10.10">
    <property type="entry name" value="Winged helix-like DNA-binding domain superfamily/Winged helix DNA-binding domain"/>
    <property type="match status" value="1"/>
</dbReference>
<dbReference type="SUPFAM" id="SSF46785">
    <property type="entry name" value="Winged helix' DNA-binding domain"/>
    <property type="match status" value="1"/>
</dbReference>
<evidence type="ECO:0000313" key="6">
    <source>
        <dbReference type="Proteomes" id="UP000198815"/>
    </source>
</evidence>
<dbReference type="GO" id="GO:0003677">
    <property type="term" value="F:DNA binding"/>
    <property type="evidence" value="ECO:0007669"/>
    <property type="project" value="UniProtKB-KW"/>
</dbReference>
<feature type="compositionally biased region" description="Basic and acidic residues" evidence="4">
    <location>
        <begin position="184"/>
        <end position="196"/>
    </location>
</feature>
<protein>
    <recommendedName>
        <fullName evidence="7">MarR family protein</fullName>
    </recommendedName>
</protein>
<evidence type="ECO:0000256" key="1">
    <source>
        <dbReference type="ARBA" id="ARBA00023015"/>
    </source>
</evidence>
<gene>
    <name evidence="5" type="ORF">SAMN05443377_10794</name>
</gene>
<dbReference type="PANTHER" id="PTHR38465">
    <property type="entry name" value="HTH-TYPE TRANSCRIPTIONAL REGULATOR MJ1563-RELATED"/>
    <property type="match status" value="1"/>
</dbReference>
<dbReference type="RefSeq" id="WP_091968637.1">
    <property type="nucleotide sequence ID" value="NZ_FOGZ01000007.1"/>
</dbReference>
<dbReference type="AlphaFoldDB" id="A0A1H9RHX0"/>
<sequence>MAPDNGTEIGAADRGGIDDFVANFGALMAASGMPGLTGHVFALLLAAPDAQLTARQIGESLHISPAAVSGATKYLADVGITRRLRVPGSRQVMHALVNEDWYDILLTRNNVMEATRSLLLAGCQAAGGPDTRAGRRLWLNAELFKRLGAALGETMEKWRAERPGILAQLPRPDEDPRGAQPSRRVKDTQAARGLAE</sequence>
<evidence type="ECO:0000256" key="3">
    <source>
        <dbReference type="ARBA" id="ARBA00023163"/>
    </source>
</evidence>
<reference evidence="5 6" key="1">
    <citation type="submission" date="2016-10" db="EMBL/GenBank/DDBJ databases">
        <authorList>
            <person name="de Groot N.N."/>
        </authorList>
    </citation>
    <scope>NUCLEOTIDE SEQUENCE [LARGE SCALE GENOMIC DNA]</scope>
    <source>
        <strain evidence="5 6">DSM 16859</strain>
    </source>
</reference>
<keyword evidence="3" id="KW-0804">Transcription</keyword>
<dbReference type="OrthoDB" id="67158at2"/>
<evidence type="ECO:0000256" key="4">
    <source>
        <dbReference type="SAM" id="MobiDB-lite"/>
    </source>
</evidence>
<keyword evidence="1" id="KW-0805">Transcription regulation</keyword>
<dbReference type="PANTHER" id="PTHR38465:SF2">
    <property type="entry name" value="HTH-TYPE TRANSCRIPTIONAL REGULATOR MMPR5"/>
    <property type="match status" value="1"/>
</dbReference>
<dbReference type="InterPro" id="IPR036390">
    <property type="entry name" value="WH_DNA-bd_sf"/>
</dbReference>
<organism evidence="5 6">
    <name type="scientific">Propionibacterium cyclohexanicum</name>
    <dbReference type="NCBI Taxonomy" id="64702"/>
    <lineage>
        <taxon>Bacteria</taxon>
        <taxon>Bacillati</taxon>
        <taxon>Actinomycetota</taxon>
        <taxon>Actinomycetes</taxon>
        <taxon>Propionibacteriales</taxon>
        <taxon>Propionibacteriaceae</taxon>
        <taxon>Propionibacterium</taxon>
    </lineage>
</organism>
<dbReference type="STRING" id="64702.SAMN05443377_10794"/>
<keyword evidence="2" id="KW-0238">DNA-binding</keyword>
<name>A0A1H9RHX0_9ACTN</name>
<evidence type="ECO:0000313" key="5">
    <source>
        <dbReference type="EMBL" id="SER72401.1"/>
    </source>
</evidence>
<dbReference type="EMBL" id="FOGZ01000007">
    <property type="protein sequence ID" value="SER72401.1"/>
    <property type="molecule type" value="Genomic_DNA"/>
</dbReference>
<proteinExistence type="predicted"/>
<evidence type="ECO:0000256" key="2">
    <source>
        <dbReference type="ARBA" id="ARBA00023125"/>
    </source>
</evidence>
<accession>A0A1H9RHX0</accession>
<evidence type="ECO:0008006" key="7">
    <source>
        <dbReference type="Google" id="ProtNLM"/>
    </source>
</evidence>
<dbReference type="Proteomes" id="UP000198815">
    <property type="component" value="Unassembled WGS sequence"/>
</dbReference>
<dbReference type="InterPro" id="IPR052362">
    <property type="entry name" value="HTH-GbsR_regulator"/>
</dbReference>
<keyword evidence="6" id="KW-1185">Reference proteome</keyword>
<dbReference type="InterPro" id="IPR036388">
    <property type="entry name" value="WH-like_DNA-bd_sf"/>
</dbReference>